<dbReference type="SUPFAM" id="SSF55729">
    <property type="entry name" value="Acyl-CoA N-acyltransferases (Nat)"/>
    <property type="match status" value="1"/>
</dbReference>
<evidence type="ECO:0000256" key="2">
    <source>
        <dbReference type="ARBA" id="ARBA00022679"/>
    </source>
</evidence>
<evidence type="ECO:0000313" key="5">
    <source>
        <dbReference type="EMBL" id="BAC08652.1"/>
    </source>
</evidence>
<dbReference type="InterPro" id="IPR016181">
    <property type="entry name" value="Acyl_CoA_acyltransferase"/>
</dbReference>
<dbReference type="PANTHER" id="PTHR10545:SF29">
    <property type="entry name" value="GH14572P-RELATED"/>
    <property type="match status" value="1"/>
</dbReference>
<keyword evidence="2" id="KW-0808">Transferase</keyword>
<organism evidence="5 6">
    <name type="scientific">Thermosynechococcus vestitus (strain NIES-2133 / IAM M-273 / BP-1)</name>
    <dbReference type="NCBI Taxonomy" id="197221"/>
    <lineage>
        <taxon>Bacteria</taxon>
        <taxon>Bacillati</taxon>
        <taxon>Cyanobacteriota</taxon>
        <taxon>Cyanophyceae</taxon>
        <taxon>Acaryochloridales</taxon>
        <taxon>Thermosynechococcaceae</taxon>
        <taxon>Thermosynechococcus</taxon>
    </lineage>
</organism>
<dbReference type="KEGG" id="tel:tll1099"/>
<dbReference type="eggNOG" id="COG0456">
    <property type="taxonomic scope" value="Bacteria"/>
</dbReference>
<dbReference type="PROSITE" id="PS51186">
    <property type="entry name" value="GNAT"/>
    <property type="match status" value="1"/>
</dbReference>
<comment type="similarity">
    <text evidence="1">Belongs to the acetyltransferase family.</text>
</comment>
<dbReference type="RefSeq" id="WP_011056942.1">
    <property type="nucleotide sequence ID" value="NC_004113.1"/>
</dbReference>
<gene>
    <name evidence="5" type="ordered locus">tll1099</name>
</gene>
<name>Q8DJX1_THEVB</name>
<reference evidence="5 6" key="1">
    <citation type="journal article" date="2002" name="DNA Res.">
        <title>Complete genome structure of the thermophilic cyanobacterium Thermosynechococcus elongatus BP-1.</title>
        <authorList>
            <person name="Nakamura Y."/>
            <person name="Kaneko T."/>
            <person name="Sato S."/>
            <person name="Ikeuchi M."/>
            <person name="Katoh H."/>
            <person name="Sasamoto S."/>
            <person name="Watanabe A."/>
            <person name="Iriguchi M."/>
            <person name="Kawashima K."/>
            <person name="Kimura T."/>
            <person name="Kishida Y."/>
            <person name="Kiyokawa C."/>
            <person name="Kohara M."/>
            <person name="Matsumoto M."/>
            <person name="Matsuno A."/>
            <person name="Nakazaki N."/>
            <person name="Shimpo S."/>
            <person name="Sugimoto M."/>
            <person name="Takeuchi C."/>
            <person name="Yamada M."/>
            <person name="Tabata S."/>
        </authorList>
    </citation>
    <scope>NUCLEOTIDE SEQUENCE [LARGE SCALE GENOMIC DNA]</scope>
    <source>
        <strain evidence="6">IAM M-273 / NIES-2133 / BP-1</strain>
    </source>
</reference>
<evidence type="ECO:0000256" key="3">
    <source>
        <dbReference type="ARBA" id="ARBA00023315"/>
    </source>
</evidence>
<dbReference type="Gene3D" id="3.40.630.30">
    <property type="match status" value="1"/>
</dbReference>
<feature type="domain" description="N-acetyltransferase" evidence="4">
    <location>
        <begin position="5"/>
        <end position="160"/>
    </location>
</feature>
<dbReference type="FunFam" id="3.40.630.30:FF:000064">
    <property type="entry name" value="GNAT family acetyltransferase"/>
    <property type="match status" value="1"/>
</dbReference>
<proteinExistence type="inferred from homology"/>
<protein>
    <submittedName>
        <fullName evidence="5">Tll1099 protein</fullName>
    </submittedName>
</protein>
<dbReference type="GO" id="GO:0008080">
    <property type="term" value="F:N-acetyltransferase activity"/>
    <property type="evidence" value="ECO:0007669"/>
    <property type="project" value="TreeGrafter"/>
</dbReference>
<dbReference type="Proteomes" id="UP000000440">
    <property type="component" value="Chromosome"/>
</dbReference>
<accession>Q8DJX1</accession>
<dbReference type="PATRIC" id="fig|197221.4.peg.1153"/>
<evidence type="ECO:0000259" key="4">
    <source>
        <dbReference type="PROSITE" id="PS51186"/>
    </source>
</evidence>
<evidence type="ECO:0000313" key="6">
    <source>
        <dbReference type="Proteomes" id="UP000000440"/>
    </source>
</evidence>
<dbReference type="InterPro" id="IPR051016">
    <property type="entry name" value="Diverse_Substrate_AcTransf"/>
</dbReference>
<dbReference type="CDD" id="cd04301">
    <property type="entry name" value="NAT_SF"/>
    <property type="match status" value="1"/>
</dbReference>
<dbReference type="EMBL" id="BA000039">
    <property type="protein sequence ID" value="BAC08652.1"/>
    <property type="molecule type" value="Genomic_DNA"/>
</dbReference>
<keyword evidence="6" id="KW-1185">Reference proteome</keyword>
<dbReference type="Pfam" id="PF00583">
    <property type="entry name" value="Acetyltransf_1"/>
    <property type="match status" value="1"/>
</dbReference>
<sequence length="165" mass="18675">MSFCFAIRPATPEDVPILFQLIQALAAYEKLSHAVSGTEEALREHLFGDRPPAEVLLAHTPTEVIGYALFFTTYSTFLTRPGLWLEDLFVLPAYRRQGVGTALLKAVVRLARERDYGRIEWSVLDWNTPALQFYERLGATVLPEWRICRLSGDVLKYFGSPDEPG</sequence>
<dbReference type="AlphaFoldDB" id="Q8DJX1"/>
<evidence type="ECO:0000256" key="1">
    <source>
        <dbReference type="ARBA" id="ARBA00008694"/>
    </source>
</evidence>
<dbReference type="PANTHER" id="PTHR10545">
    <property type="entry name" value="DIAMINE N-ACETYLTRANSFERASE"/>
    <property type="match status" value="1"/>
</dbReference>
<dbReference type="EnsemblBacteria" id="BAC08652">
    <property type="protein sequence ID" value="BAC08652"/>
    <property type="gene ID" value="BAC08652"/>
</dbReference>
<dbReference type="InterPro" id="IPR000182">
    <property type="entry name" value="GNAT_dom"/>
</dbReference>
<dbReference type="STRING" id="197221.gene:10747695"/>
<keyword evidence="3" id="KW-0012">Acyltransferase</keyword>